<evidence type="ECO:0000256" key="7">
    <source>
        <dbReference type="PIRSR" id="PIRSR601577-1"/>
    </source>
</evidence>
<feature type="binding site" evidence="8">
    <location>
        <position position="242"/>
    </location>
    <ligand>
        <name>Zn(2+)</name>
        <dbReference type="ChEBI" id="CHEBI:29105"/>
        <note>catalytic</note>
    </ligand>
</feature>
<evidence type="ECO:0000313" key="11">
    <source>
        <dbReference type="Proteomes" id="UP000037460"/>
    </source>
</evidence>
<keyword evidence="2" id="KW-0645">Protease</keyword>
<comment type="cofactor">
    <cofactor evidence="8">
        <name>Zn(2+)</name>
        <dbReference type="ChEBI" id="CHEBI:29105"/>
    </cofactor>
    <text evidence="8">Binds 1 zinc ion per subunit.</text>
</comment>
<keyword evidence="9" id="KW-0732">Signal</keyword>
<dbReference type="PANTHER" id="PTHR10942">
    <property type="entry name" value="LEISHMANOLYSIN-LIKE PEPTIDASE"/>
    <property type="match status" value="1"/>
</dbReference>
<feature type="signal peptide" evidence="9">
    <location>
        <begin position="1"/>
        <end position="16"/>
    </location>
</feature>
<dbReference type="EMBL" id="JWZX01003208">
    <property type="protein sequence ID" value="KOO23267.1"/>
    <property type="molecule type" value="Genomic_DNA"/>
</dbReference>
<dbReference type="GO" id="GO:0004222">
    <property type="term" value="F:metalloendopeptidase activity"/>
    <property type="evidence" value="ECO:0007669"/>
    <property type="project" value="InterPro"/>
</dbReference>
<reference evidence="11" key="1">
    <citation type="journal article" date="2015" name="PLoS Genet.">
        <title>Genome Sequence and Transcriptome Analyses of Chrysochromulina tobin: Metabolic Tools for Enhanced Algal Fitness in the Prominent Order Prymnesiales (Haptophyceae).</title>
        <authorList>
            <person name="Hovde B.T."/>
            <person name="Deodato C.R."/>
            <person name="Hunsperger H.M."/>
            <person name="Ryken S.A."/>
            <person name="Yost W."/>
            <person name="Jha R.K."/>
            <person name="Patterson J."/>
            <person name="Monnat R.J. Jr."/>
            <person name="Barlow S.B."/>
            <person name="Starkenburg S.R."/>
            <person name="Cattolico R.A."/>
        </authorList>
    </citation>
    <scope>NUCLEOTIDE SEQUENCE</scope>
    <source>
        <strain evidence="11">CCMP291</strain>
    </source>
</reference>
<evidence type="ECO:0000256" key="2">
    <source>
        <dbReference type="ARBA" id="ARBA00022670"/>
    </source>
</evidence>
<comment type="caution">
    <text evidence="10">The sequence shown here is derived from an EMBL/GenBank/DDBJ whole genome shotgun (WGS) entry which is preliminary data.</text>
</comment>
<dbReference type="GO" id="GO:0006508">
    <property type="term" value="P:proteolysis"/>
    <property type="evidence" value="ECO:0007669"/>
    <property type="project" value="UniProtKB-KW"/>
</dbReference>
<dbReference type="InterPro" id="IPR001577">
    <property type="entry name" value="Peptidase_M8"/>
</dbReference>
<evidence type="ECO:0000313" key="10">
    <source>
        <dbReference type="EMBL" id="KOO23267.1"/>
    </source>
</evidence>
<keyword evidence="6 8" id="KW-0482">Metalloprotease</keyword>
<feature type="chain" id="PRO_5005601553" evidence="9">
    <location>
        <begin position="17"/>
        <end position="441"/>
    </location>
</feature>
<evidence type="ECO:0000256" key="6">
    <source>
        <dbReference type="ARBA" id="ARBA00023049"/>
    </source>
</evidence>
<dbReference type="Pfam" id="PF01457">
    <property type="entry name" value="Peptidase_M8"/>
    <property type="match status" value="1"/>
</dbReference>
<evidence type="ECO:0000256" key="5">
    <source>
        <dbReference type="ARBA" id="ARBA00022833"/>
    </source>
</evidence>
<dbReference type="Gene3D" id="3.10.170.20">
    <property type="match status" value="1"/>
</dbReference>
<dbReference type="AlphaFoldDB" id="A0A0M0JA76"/>
<dbReference type="Gene3D" id="3.90.132.10">
    <property type="entry name" value="Leishmanolysin , domain 2"/>
    <property type="match status" value="1"/>
</dbReference>
<organism evidence="10 11">
    <name type="scientific">Chrysochromulina tobinii</name>
    <dbReference type="NCBI Taxonomy" id="1460289"/>
    <lineage>
        <taxon>Eukaryota</taxon>
        <taxon>Haptista</taxon>
        <taxon>Haptophyta</taxon>
        <taxon>Prymnesiophyceae</taxon>
        <taxon>Prymnesiales</taxon>
        <taxon>Chrysochromulinaceae</taxon>
        <taxon>Chrysochromulina</taxon>
    </lineage>
</organism>
<keyword evidence="4" id="KW-0378">Hydrolase</keyword>
<gene>
    <name evidence="10" type="ORF">Ctob_000847</name>
</gene>
<dbReference type="Proteomes" id="UP000037460">
    <property type="component" value="Unassembled WGS sequence"/>
</dbReference>
<comment type="similarity">
    <text evidence="1">Belongs to the peptidase M8 family.</text>
</comment>
<name>A0A0M0JA76_9EUKA</name>
<keyword evidence="5 8" id="KW-0862">Zinc</keyword>
<dbReference type="GO" id="GO:0016020">
    <property type="term" value="C:membrane"/>
    <property type="evidence" value="ECO:0007669"/>
    <property type="project" value="InterPro"/>
</dbReference>
<dbReference type="OrthoDB" id="527990at2759"/>
<protein>
    <submittedName>
        <fullName evidence="10">Leishmanolysin-like peptidase</fullName>
    </submittedName>
</protein>
<accession>A0A0M0JA76</accession>
<dbReference type="GO" id="GO:0007155">
    <property type="term" value="P:cell adhesion"/>
    <property type="evidence" value="ECO:0007669"/>
    <property type="project" value="InterPro"/>
</dbReference>
<dbReference type="SUPFAM" id="SSF55486">
    <property type="entry name" value="Metalloproteases ('zincins'), catalytic domain"/>
    <property type="match status" value="1"/>
</dbReference>
<sequence>MEAVFLIFLMLSVACGRHHNHHCAHDEIPAPPYNFAAQEYYEPTGHGRRTTSNSYEPIRIHVITQNLAALDSARQSFLMNTLVPAAVSVLSRALSVVRVQGPLRVNRNCGSTWQVAGSPCASVGQPVRCGYMPDGTSAAVADYLLNSLQTCSSCNADGTCNPSSCTTSANGTGVSNADFVLYVTSATTGSCPASAGDGTLAYASTCVRDQYDRPIMGQANFCPVALSSSSSAWEDQLSTAVHELLHALGFSTDSWALFRHQDGTPRTPRGADGLPALTPTLCTDGVTRTVRAPSASTLLVRQERGVIVNRMVTPKVVAVARDLLGCSTLEGPELENQPTTSGSCFGSHWEQRLFPQEMMASTASHNSFISALTLAALEDSGWYRANWSMAEPLVYGRNAGCAWATERCIDSSGVAQDGFCNVAQQDGCMRPTPLMTTDHRS</sequence>
<feature type="binding site" evidence="8">
    <location>
        <position position="348"/>
    </location>
    <ligand>
        <name>Zn(2+)</name>
        <dbReference type="ChEBI" id="CHEBI:29105"/>
        <note>catalytic</note>
    </ligand>
</feature>
<dbReference type="GO" id="GO:0046872">
    <property type="term" value="F:metal ion binding"/>
    <property type="evidence" value="ECO:0007669"/>
    <property type="project" value="UniProtKB-KW"/>
</dbReference>
<evidence type="ECO:0000256" key="8">
    <source>
        <dbReference type="PIRSR" id="PIRSR601577-2"/>
    </source>
</evidence>
<evidence type="ECO:0000256" key="9">
    <source>
        <dbReference type="SAM" id="SignalP"/>
    </source>
</evidence>
<evidence type="ECO:0000256" key="1">
    <source>
        <dbReference type="ARBA" id="ARBA00005860"/>
    </source>
</evidence>
<feature type="active site" evidence="7">
    <location>
        <position position="243"/>
    </location>
</feature>
<dbReference type="GO" id="GO:0005737">
    <property type="term" value="C:cytoplasm"/>
    <property type="evidence" value="ECO:0007669"/>
    <property type="project" value="TreeGrafter"/>
</dbReference>
<evidence type="ECO:0000256" key="4">
    <source>
        <dbReference type="ARBA" id="ARBA00022801"/>
    </source>
</evidence>
<dbReference type="FunFam" id="3.90.132.10:FF:000001">
    <property type="entry name" value="leishmanolysin-like peptidase isoform X2"/>
    <property type="match status" value="1"/>
</dbReference>
<proteinExistence type="inferred from homology"/>
<feature type="binding site" evidence="8">
    <location>
        <position position="246"/>
    </location>
    <ligand>
        <name>Zn(2+)</name>
        <dbReference type="ChEBI" id="CHEBI:29105"/>
        <note>catalytic</note>
    </ligand>
</feature>
<dbReference type="PANTHER" id="PTHR10942:SF0">
    <property type="entry name" value="LEISHMANOLYSIN-LIKE PEPTIDASE"/>
    <property type="match status" value="1"/>
</dbReference>
<keyword evidence="11" id="KW-1185">Reference proteome</keyword>
<evidence type="ECO:0000256" key="3">
    <source>
        <dbReference type="ARBA" id="ARBA00022723"/>
    </source>
</evidence>
<keyword evidence="3 8" id="KW-0479">Metal-binding</keyword>